<gene>
    <name evidence="1" type="ORF">DPMN_186723</name>
</gene>
<evidence type="ECO:0000313" key="2">
    <source>
        <dbReference type="Proteomes" id="UP000828390"/>
    </source>
</evidence>
<dbReference type="Gene3D" id="2.60.120.260">
    <property type="entry name" value="Galactose-binding domain-like"/>
    <property type="match status" value="1"/>
</dbReference>
<keyword evidence="2" id="KW-1185">Reference proteome</keyword>
<comment type="caution">
    <text evidence="1">The sequence shown here is derived from an EMBL/GenBank/DDBJ whole genome shotgun (WGS) entry which is preliminary data.</text>
</comment>
<dbReference type="Proteomes" id="UP000828390">
    <property type="component" value="Unassembled WGS sequence"/>
</dbReference>
<protein>
    <submittedName>
        <fullName evidence="1">Uncharacterized protein</fullName>
    </submittedName>
</protein>
<organism evidence="1 2">
    <name type="scientific">Dreissena polymorpha</name>
    <name type="common">Zebra mussel</name>
    <name type="synonym">Mytilus polymorpha</name>
    <dbReference type="NCBI Taxonomy" id="45954"/>
    <lineage>
        <taxon>Eukaryota</taxon>
        <taxon>Metazoa</taxon>
        <taxon>Spiralia</taxon>
        <taxon>Lophotrochozoa</taxon>
        <taxon>Mollusca</taxon>
        <taxon>Bivalvia</taxon>
        <taxon>Autobranchia</taxon>
        <taxon>Heteroconchia</taxon>
        <taxon>Euheterodonta</taxon>
        <taxon>Imparidentia</taxon>
        <taxon>Neoheterodontei</taxon>
        <taxon>Myida</taxon>
        <taxon>Dreissenoidea</taxon>
        <taxon>Dreissenidae</taxon>
        <taxon>Dreissena</taxon>
    </lineage>
</organism>
<name>A0A9D4DN43_DREPO</name>
<dbReference type="EMBL" id="JAIWYP010000010">
    <property type="protein sequence ID" value="KAH3752113.1"/>
    <property type="molecule type" value="Genomic_DNA"/>
</dbReference>
<reference evidence="1" key="2">
    <citation type="submission" date="2020-11" db="EMBL/GenBank/DDBJ databases">
        <authorList>
            <person name="McCartney M.A."/>
            <person name="Auch B."/>
            <person name="Kono T."/>
            <person name="Mallez S."/>
            <person name="Becker A."/>
            <person name="Gohl D.M."/>
            <person name="Silverstein K.A.T."/>
            <person name="Koren S."/>
            <person name="Bechman K.B."/>
            <person name="Herman A."/>
            <person name="Abrahante J.E."/>
            <person name="Garbe J."/>
        </authorList>
    </citation>
    <scope>NUCLEOTIDE SEQUENCE</scope>
    <source>
        <strain evidence="1">Duluth1</strain>
        <tissue evidence="1">Whole animal</tissue>
    </source>
</reference>
<accession>A0A9D4DN43</accession>
<dbReference type="InterPro" id="IPR008979">
    <property type="entry name" value="Galactose-bd-like_sf"/>
</dbReference>
<evidence type="ECO:0000313" key="1">
    <source>
        <dbReference type="EMBL" id="KAH3752113.1"/>
    </source>
</evidence>
<sequence>MGHSPNAGKLYVKQIIASLVVTASEIMNANVRNQRAGNSVKHLFDANKDGNTVRLNKLPCPVLALCARVNPTKWHGHISMRFDVRGCDGSIQK</sequence>
<dbReference type="SUPFAM" id="SSF49785">
    <property type="entry name" value="Galactose-binding domain-like"/>
    <property type="match status" value="1"/>
</dbReference>
<reference evidence="1" key="1">
    <citation type="journal article" date="2019" name="bioRxiv">
        <title>The Genome of the Zebra Mussel, Dreissena polymorpha: A Resource for Invasive Species Research.</title>
        <authorList>
            <person name="McCartney M.A."/>
            <person name="Auch B."/>
            <person name="Kono T."/>
            <person name="Mallez S."/>
            <person name="Zhang Y."/>
            <person name="Obille A."/>
            <person name="Becker A."/>
            <person name="Abrahante J.E."/>
            <person name="Garbe J."/>
            <person name="Badalamenti J.P."/>
            <person name="Herman A."/>
            <person name="Mangelson H."/>
            <person name="Liachko I."/>
            <person name="Sullivan S."/>
            <person name="Sone E.D."/>
            <person name="Koren S."/>
            <person name="Silverstein K.A.T."/>
            <person name="Beckman K.B."/>
            <person name="Gohl D.M."/>
        </authorList>
    </citation>
    <scope>NUCLEOTIDE SEQUENCE</scope>
    <source>
        <strain evidence="1">Duluth1</strain>
        <tissue evidence="1">Whole animal</tissue>
    </source>
</reference>
<proteinExistence type="predicted"/>
<dbReference type="AlphaFoldDB" id="A0A9D4DN43"/>